<dbReference type="InterPro" id="IPR045851">
    <property type="entry name" value="AMP-bd_C_sf"/>
</dbReference>
<feature type="domain" description="AMP-binding enzyme C-terminal" evidence="2">
    <location>
        <begin position="490"/>
        <end position="547"/>
    </location>
</feature>
<feature type="domain" description="AMP-dependent synthetase/ligase" evidence="1">
    <location>
        <begin position="49"/>
        <end position="440"/>
    </location>
</feature>
<dbReference type="GO" id="GO:0004467">
    <property type="term" value="F:long-chain fatty acid-CoA ligase activity"/>
    <property type="evidence" value="ECO:0007669"/>
    <property type="project" value="UniProtKB-EC"/>
</dbReference>
<proteinExistence type="predicted"/>
<dbReference type="EMBL" id="CADCWM010000525">
    <property type="protein sequence ID" value="CAA9566389.1"/>
    <property type="molecule type" value="Genomic_DNA"/>
</dbReference>
<keyword evidence="3" id="KW-0436">Ligase</keyword>
<organism evidence="3">
    <name type="scientific">uncultured Thermomicrobiales bacterium</name>
    <dbReference type="NCBI Taxonomy" id="1645740"/>
    <lineage>
        <taxon>Bacteria</taxon>
        <taxon>Pseudomonadati</taxon>
        <taxon>Thermomicrobiota</taxon>
        <taxon>Thermomicrobia</taxon>
        <taxon>Thermomicrobiales</taxon>
        <taxon>environmental samples</taxon>
    </lineage>
</organism>
<dbReference type="InterPro" id="IPR025110">
    <property type="entry name" value="AMP-bd_C"/>
</dbReference>
<dbReference type="SUPFAM" id="SSF56801">
    <property type="entry name" value="Acetyl-CoA synthetase-like"/>
    <property type="match status" value="1"/>
</dbReference>
<dbReference type="AlphaFoldDB" id="A0A6J4V498"/>
<accession>A0A6J4V498</accession>
<reference evidence="3" key="1">
    <citation type="submission" date="2020-02" db="EMBL/GenBank/DDBJ databases">
        <authorList>
            <person name="Meier V. D."/>
        </authorList>
    </citation>
    <scope>NUCLEOTIDE SEQUENCE</scope>
    <source>
        <strain evidence="3">AVDCRST_MAG88</strain>
    </source>
</reference>
<dbReference type="CDD" id="cd05936">
    <property type="entry name" value="FC-FACS_FadD_like"/>
    <property type="match status" value="1"/>
</dbReference>
<dbReference type="Pfam" id="PF13193">
    <property type="entry name" value="AMP-binding_C"/>
    <property type="match status" value="1"/>
</dbReference>
<name>A0A6J4V498_9BACT</name>
<dbReference type="Pfam" id="PF00501">
    <property type="entry name" value="AMP-binding"/>
    <property type="match status" value="1"/>
</dbReference>
<sequence length="548" mass="59179">MTASGTTRMGVEERGTGAGAAGAAPWLSSYQQGVPTAIDYPPLTLPGLFDQAVARYADRPAIVYFGRTVLYRELDRLAAQFANRLRAFGLQRGDRVLVILPNVPQFPIAHFGTLRAGGVVAAISPLLVEREIEALARDAGARIAVVLDAFWDKVAPLRERGVLDRVIVATPDEFLPPHLRLLYPLRAGKPPAAPDEPTRGIYRFRRLLTGADDRAPHAGVNPEDVATFQYTGGTTGLPKAAMLSHGALVANARQVLAWVSGLRPGEETVLSILPFFHAYGATLCLHLATLLGAKQLLLPRFDTREVLGAIKKGRPTVFPGVPMMYVSLLAATRDRAAEARSLSSIRYCISGAAALPVEVRAEFERLTGASLVEGYGLSEASPVTHCNPLDGRARSGSIGLPFPDTEVCLADPATGEPLPLAPGTRGELLIRGPQVMKGYWQRPEETAETLRGGWLHTGDIVTMDADGFFAIVDRKKDVIITGGENIYPREIEEVLYAHPQIQETVVVGVPHPVAGQAVKAFIVPRLGEGLTRRDVLQWCLARLAKYKV</sequence>
<dbReference type="InterPro" id="IPR020845">
    <property type="entry name" value="AMP-binding_CS"/>
</dbReference>
<dbReference type="PROSITE" id="PS00455">
    <property type="entry name" value="AMP_BINDING"/>
    <property type="match status" value="1"/>
</dbReference>
<evidence type="ECO:0000259" key="1">
    <source>
        <dbReference type="Pfam" id="PF00501"/>
    </source>
</evidence>
<protein>
    <submittedName>
        <fullName evidence="3">Long-chain-fatty-acid--CoA ligase</fullName>
        <ecNumber evidence="3">6.2.1.3</ecNumber>
    </submittedName>
</protein>
<dbReference type="InterPro" id="IPR000873">
    <property type="entry name" value="AMP-dep_synth/lig_dom"/>
</dbReference>
<dbReference type="InterPro" id="IPR050237">
    <property type="entry name" value="ATP-dep_AMP-bd_enzyme"/>
</dbReference>
<dbReference type="EC" id="6.2.1.3" evidence="3"/>
<evidence type="ECO:0000313" key="3">
    <source>
        <dbReference type="EMBL" id="CAA9566389.1"/>
    </source>
</evidence>
<dbReference type="PANTHER" id="PTHR43767">
    <property type="entry name" value="LONG-CHAIN-FATTY-ACID--COA LIGASE"/>
    <property type="match status" value="1"/>
</dbReference>
<evidence type="ECO:0000259" key="2">
    <source>
        <dbReference type="Pfam" id="PF13193"/>
    </source>
</evidence>
<dbReference type="PANTHER" id="PTHR43767:SF12">
    <property type="entry name" value="AMP-DEPENDENT SYNTHETASE AND LIGASE"/>
    <property type="match status" value="1"/>
</dbReference>
<dbReference type="Gene3D" id="3.30.300.30">
    <property type="match status" value="1"/>
</dbReference>
<feature type="non-terminal residue" evidence="3">
    <location>
        <position position="548"/>
    </location>
</feature>
<gene>
    <name evidence="3" type="ORF">AVDCRST_MAG88-1931</name>
</gene>
<dbReference type="Gene3D" id="3.40.50.12780">
    <property type="entry name" value="N-terminal domain of ligase-like"/>
    <property type="match status" value="1"/>
</dbReference>
<dbReference type="InterPro" id="IPR042099">
    <property type="entry name" value="ANL_N_sf"/>
</dbReference>